<proteinExistence type="predicted"/>
<dbReference type="InterPro" id="IPR008699">
    <property type="entry name" value="NDUFB8"/>
</dbReference>
<protein>
    <submittedName>
        <fullName evidence="1">NADH dehydrogenase [ubiquinone] 1 beta subcomplex subunit 8, mitochondrial</fullName>
    </submittedName>
</protein>
<dbReference type="Proteomes" id="UP001174909">
    <property type="component" value="Unassembled WGS sequence"/>
</dbReference>
<dbReference type="AlphaFoldDB" id="A0AA35TBW2"/>
<evidence type="ECO:0000313" key="2">
    <source>
        <dbReference type="Proteomes" id="UP001174909"/>
    </source>
</evidence>
<evidence type="ECO:0000313" key="1">
    <source>
        <dbReference type="EMBL" id="CAI8044317.1"/>
    </source>
</evidence>
<accession>A0AA35TBW2</accession>
<name>A0AA35TBW2_GEOBA</name>
<organism evidence="1 2">
    <name type="scientific">Geodia barretti</name>
    <name type="common">Barrett's horny sponge</name>
    <dbReference type="NCBI Taxonomy" id="519541"/>
    <lineage>
        <taxon>Eukaryota</taxon>
        <taxon>Metazoa</taxon>
        <taxon>Porifera</taxon>
        <taxon>Demospongiae</taxon>
        <taxon>Heteroscleromorpha</taxon>
        <taxon>Tetractinellida</taxon>
        <taxon>Astrophorina</taxon>
        <taxon>Geodiidae</taxon>
        <taxon>Geodia</taxon>
    </lineage>
</organism>
<keyword evidence="2" id="KW-1185">Reference proteome</keyword>
<reference evidence="1" key="1">
    <citation type="submission" date="2023-03" db="EMBL/GenBank/DDBJ databases">
        <authorList>
            <person name="Steffen K."/>
            <person name="Cardenas P."/>
        </authorList>
    </citation>
    <scope>NUCLEOTIDE SEQUENCE</scope>
</reference>
<dbReference type="EMBL" id="CASHTH010003386">
    <property type="protein sequence ID" value="CAI8044317.1"/>
    <property type="molecule type" value="Genomic_DNA"/>
</dbReference>
<dbReference type="PANTHER" id="PTHR12840">
    <property type="entry name" value="NADH-UBIQUINONE OXIDOREDUCTASE ASHI SUBUNIT"/>
    <property type="match status" value="1"/>
</dbReference>
<comment type="caution">
    <text evidence="1">The sequence shown here is derived from an EMBL/GenBank/DDBJ whole genome shotgun (WGS) entry which is preliminary data.</text>
</comment>
<gene>
    <name evidence="1" type="ORF">GBAR_LOCUS24590</name>
</gene>
<dbReference type="Pfam" id="PF05821">
    <property type="entry name" value="NDUF_B8"/>
    <property type="match status" value="1"/>
</dbReference>
<dbReference type="PANTHER" id="PTHR12840:SF1">
    <property type="entry name" value="NADH DEHYDROGENASE [UBIQUINONE] 1 BETA SUBCOMPLEX SUBUNIT 8, MITOCHONDRIAL"/>
    <property type="match status" value="1"/>
</dbReference>
<sequence>MTSLCSRLLLSAGSRGARLTRRQTILGRSDLAWRPTTASATFSQRCYSSTGGGGDEGSSGGDKIDLGLRLGDYPVLPWRSAQLNRQTGWWDNQDRRDKETPLHEEDDALNIWMFDAVESNGIYTRWEALAQLTTVFGILGLLIYLSHLYNAPSRDPAVPRQFPYDNLYLEQGGDPSRLPTDEEKAVKVKAAYGNEYSA</sequence>
<dbReference type="GO" id="GO:0005739">
    <property type="term" value="C:mitochondrion"/>
    <property type="evidence" value="ECO:0007669"/>
    <property type="project" value="InterPro"/>
</dbReference>